<dbReference type="InterPro" id="IPR036457">
    <property type="entry name" value="PPM-type-like_dom_sf"/>
</dbReference>
<dbReference type="Gene3D" id="3.30.565.10">
    <property type="entry name" value="Histidine kinase-like ATPase, C-terminal domain"/>
    <property type="match status" value="1"/>
</dbReference>
<dbReference type="Pfam" id="PF13581">
    <property type="entry name" value="HATPase_c_2"/>
    <property type="match status" value="1"/>
</dbReference>
<keyword evidence="2" id="KW-0808">Transferase</keyword>
<sequence>MTITVADLTRQIRIDHISAVYTAARVAREVAAETGLPEVLTERAAVIASELAGNIDKHATDGTVFIHRSLAGDGVDIYAADSGPGMADLDHWRIDGHSTTATLGTGLGAVGRLAAEFRIRSAAGSGTTAAARTLITGTNATAVAHVRLAREGEDRCGDGLALADLPGARTIAVVDGLGHGPAAGDAAVAAIDVFRRNPGRPLRDHLTAMHRSLRQTRGAAVALARISGGLLEFCGVGNIGGMVLTPGQSRPLLSMPGIVGFTLPDAHVGTVDLPEHHVLVLHTDGIGTGWRGAAPLGPLPVPALLAADLAHRHRDPHDDATLIAVGSGTGTP</sequence>
<name>A0A075UQK2_9PSEU</name>
<keyword evidence="2" id="KW-0418">Kinase</keyword>
<dbReference type="KEGG" id="aja:AJAP_11920"/>
<dbReference type="PANTHER" id="PTHR35801:SF1">
    <property type="entry name" value="PHOSPHOSERINE PHOSPHATASE RSBX"/>
    <property type="match status" value="1"/>
</dbReference>
<keyword evidence="3" id="KW-1185">Reference proteome</keyword>
<accession>A0A075UQK2</accession>
<dbReference type="SMART" id="SM00331">
    <property type="entry name" value="PP2C_SIG"/>
    <property type="match status" value="1"/>
</dbReference>
<dbReference type="eggNOG" id="COG2172">
    <property type="taxonomic scope" value="Bacteria"/>
</dbReference>
<reference evidence="2 3" key="1">
    <citation type="journal article" date="2014" name="J. Biotechnol.">
        <title>Complete genome sequence of the actinobacterium Amycolatopsis japonica MG417-CF17(T) (=DSM 44213T) producing (S,S)-N,N'-ethylenediaminedisuccinic acid.</title>
        <authorList>
            <person name="Stegmann E."/>
            <person name="Albersmeier A."/>
            <person name="Spohn M."/>
            <person name="Gert H."/>
            <person name="Weber T."/>
            <person name="Wohlleben W."/>
            <person name="Kalinowski J."/>
            <person name="Ruckert C."/>
        </authorList>
    </citation>
    <scope>NUCLEOTIDE SEQUENCE [LARGE SCALE GENOMIC DNA]</scope>
    <source>
        <strain evidence="3">MG417-CF17 (DSM 44213)</strain>
    </source>
</reference>
<organism evidence="2 3">
    <name type="scientific">Amycolatopsis japonica</name>
    <dbReference type="NCBI Taxonomy" id="208439"/>
    <lineage>
        <taxon>Bacteria</taxon>
        <taxon>Bacillati</taxon>
        <taxon>Actinomycetota</taxon>
        <taxon>Actinomycetes</taxon>
        <taxon>Pseudonocardiales</taxon>
        <taxon>Pseudonocardiaceae</taxon>
        <taxon>Amycolatopsis</taxon>
        <taxon>Amycolatopsis japonica group</taxon>
    </lineage>
</organism>
<gene>
    <name evidence="2" type="ORF">AJAP_11920</name>
</gene>
<dbReference type="InterPro" id="IPR003594">
    <property type="entry name" value="HATPase_dom"/>
</dbReference>
<dbReference type="InterPro" id="IPR039248">
    <property type="entry name" value="Ptase_RsbX"/>
</dbReference>
<dbReference type="Gene3D" id="3.60.40.10">
    <property type="entry name" value="PPM-type phosphatase domain"/>
    <property type="match status" value="1"/>
</dbReference>
<proteinExistence type="predicted"/>
<feature type="domain" description="PPM-type phosphatase" evidence="1">
    <location>
        <begin position="141"/>
        <end position="327"/>
    </location>
</feature>
<dbReference type="Proteomes" id="UP000028492">
    <property type="component" value="Chromosome"/>
</dbReference>
<protein>
    <submittedName>
        <fullName evidence="2">Anti-sigma regulatory factor, serine/threonine protein kinase</fullName>
    </submittedName>
</protein>
<evidence type="ECO:0000313" key="3">
    <source>
        <dbReference type="Proteomes" id="UP000028492"/>
    </source>
</evidence>
<dbReference type="InterPro" id="IPR001932">
    <property type="entry name" value="PPM-type_phosphatase-like_dom"/>
</dbReference>
<dbReference type="EMBL" id="CP008953">
    <property type="protein sequence ID" value="AIG75268.1"/>
    <property type="molecule type" value="Genomic_DNA"/>
</dbReference>
<evidence type="ECO:0000259" key="1">
    <source>
        <dbReference type="SMART" id="SM00331"/>
    </source>
</evidence>
<dbReference type="Pfam" id="PF07228">
    <property type="entry name" value="SpoIIE"/>
    <property type="match status" value="1"/>
</dbReference>
<dbReference type="AlphaFoldDB" id="A0A075UQK2"/>
<dbReference type="eggNOG" id="COG2208">
    <property type="taxonomic scope" value="Bacteria"/>
</dbReference>
<dbReference type="HOGENOM" id="CLU_066586_0_0_11"/>
<dbReference type="InterPro" id="IPR036890">
    <property type="entry name" value="HATPase_C_sf"/>
</dbReference>
<dbReference type="SUPFAM" id="SSF55874">
    <property type="entry name" value="ATPase domain of HSP90 chaperone/DNA topoisomerase II/histidine kinase"/>
    <property type="match status" value="1"/>
</dbReference>
<dbReference type="SUPFAM" id="SSF81606">
    <property type="entry name" value="PP2C-like"/>
    <property type="match status" value="1"/>
</dbReference>
<dbReference type="GO" id="GO:0004674">
    <property type="term" value="F:protein serine/threonine kinase activity"/>
    <property type="evidence" value="ECO:0007669"/>
    <property type="project" value="UniProtKB-KW"/>
</dbReference>
<keyword evidence="2" id="KW-0723">Serine/threonine-protein kinase</keyword>
<evidence type="ECO:0000313" key="2">
    <source>
        <dbReference type="EMBL" id="AIG75268.1"/>
    </source>
</evidence>
<dbReference type="RefSeq" id="WP_038510648.1">
    <property type="nucleotide sequence ID" value="NZ_CP008953.1"/>
</dbReference>
<dbReference type="STRING" id="208439.AJAP_11920"/>
<dbReference type="PANTHER" id="PTHR35801">
    <property type="entry name" value="PHOSPHOSERINE PHOSPHATASE RSBX"/>
    <property type="match status" value="1"/>
</dbReference>